<dbReference type="PANTHER" id="PTHR37526:SF1">
    <property type="entry name" value="PROTEIN TUSB"/>
    <property type="match status" value="1"/>
</dbReference>
<dbReference type="RefSeq" id="WP_321553701.1">
    <property type="nucleotide sequence ID" value="NZ_JAXIVU010000010.1"/>
</dbReference>
<dbReference type="InterPro" id="IPR027396">
    <property type="entry name" value="DsrEFH-like"/>
</dbReference>
<name>A0ABU5GSE6_9GAMM</name>
<keyword evidence="2" id="KW-1185">Reference proteome</keyword>
<organism evidence="1 2">
    <name type="scientific">Denitrificimonas halotolerans</name>
    <dbReference type="NCBI Taxonomy" id="3098930"/>
    <lineage>
        <taxon>Bacteria</taxon>
        <taxon>Pseudomonadati</taxon>
        <taxon>Pseudomonadota</taxon>
        <taxon>Gammaproteobacteria</taxon>
        <taxon>Pseudomonadales</taxon>
        <taxon>Pseudomonadaceae</taxon>
        <taxon>Denitrificimonas</taxon>
    </lineage>
</organism>
<comment type="caution">
    <text evidence="1">The sequence shown here is derived from an EMBL/GenBank/DDBJ whole genome shotgun (WGS) entry which is preliminary data.</text>
</comment>
<dbReference type="NCBIfam" id="TIGR03011">
    <property type="entry name" value="sulf_tusB_dsrH"/>
    <property type="match status" value="1"/>
</dbReference>
<dbReference type="SUPFAM" id="SSF75169">
    <property type="entry name" value="DsrEFH-like"/>
    <property type="match status" value="1"/>
</dbReference>
<gene>
    <name evidence="1" type="primary">tusB</name>
    <name evidence="1" type="ORF">TOI97_08550</name>
</gene>
<dbReference type="EMBL" id="JAXIVU010000010">
    <property type="protein sequence ID" value="MDY7219610.1"/>
    <property type="molecule type" value="Genomic_DNA"/>
</dbReference>
<evidence type="ECO:0000313" key="1">
    <source>
        <dbReference type="EMBL" id="MDY7219610.1"/>
    </source>
</evidence>
<dbReference type="InterPro" id="IPR007215">
    <property type="entry name" value="Sulphur_relay_TusB/DsrH"/>
</dbReference>
<protein>
    <submittedName>
        <fullName evidence="1">Sulfurtransferase complex subunit TusB</fullName>
    </submittedName>
</protein>
<accession>A0ABU5GSE6</accession>
<dbReference type="Pfam" id="PF04077">
    <property type="entry name" value="DsrH"/>
    <property type="match status" value="1"/>
</dbReference>
<dbReference type="PANTHER" id="PTHR37526">
    <property type="entry name" value="PROTEIN TUSB"/>
    <property type="match status" value="1"/>
</dbReference>
<sequence>MTTLHILNSGIGSQLQSCLRVLSDGDGILLCGEAVQALRTGSQAAQLLMTQNNYRLYALQEDLEARAIDASQFVLTVVDYPAFVALTVEYARVNSWI</sequence>
<evidence type="ECO:0000313" key="2">
    <source>
        <dbReference type="Proteomes" id="UP001294570"/>
    </source>
</evidence>
<dbReference type="Proteomes" id="UP001294570">
    <property type="component" value="Unassembled WGS sequence"/>
</dbReference>
<dbReference type="Gene3D" id="3.40.1260.10">
    <property type="entry name" value="DsrEFH-like"/>
    <property type="match status" value="1"/>
</dbReference>
<proteinExistence type="predicted"/>
<reference evidence="1 2" key="1">
    <citation type="submission" date="2023-12" db="EMBL/GenBank/DDBJ databases">
        <title>Denitrificimonas halotolerans sp. nov.,a novel species isolated from landfill leachate.</title>
        <authorList>
            <person name="Wang S."/>
        </authorList>
    </citation>
    <scope>NUCLEOTIDE SEQUENCE [LARGE SCALE GENOMIC DNA]</scope>
    <source>
        <strain evidence="1 2">JX-1</strain>
    </source>
</reference>